<evidence type="ECO:0000256" key="1">
    <source>
        <dbReference type="SAM" id="MobiDB-lite"/>
    </source>
</evidence>
<accession>A0A921MN24</accession>
<gene>
    <name evidence="3" type="ORF">K8V01_08885</name>
</gene>
<organism evidence="3 4">
    <name type="scientific">Pseudoflavonifractor capillosus</name>
    <dbReference type="NCBI Taxonomy" id="106588"/>
    <lineage>
        <taxon>Bacteria</taxon>
        <taxon>Bacillati</taxon>
        <taxon>Bacillota</taxon>
        <taxon>Clostridia</taxon>
        <taxon>Eubacteriales</taxon>
        <taxon>Oscillospiraceae</taxon>
        <taxon>Pseudoflavonifractor</taxon>
    </lineage>
</organism>
<keyword evidence="2" id="KW-0732">Signal</keyword>
<feature type="region of interest" description="Disordered" evidence="1">
    <location>
        <begin position="22"/>
        <end position="82"/>
    </location>
</feature>
<name>A0A921MN24_9FIRM</name>
<proteinExistence type="predicted"/>
<evidence type="ECO:0000313" key="4">
    <source>
        <dbReference type="Proteomes" id="UP000760668"/>
    </source>
</evidence>
<dbReference type="RefSeq" id="WP_295368676.1">
    <property type="nucleotide sequence ID" value="NZ_DYUC01000087.1"/>
</dbReference>
<feature type="chain" id="PRO_5039372722" description="Lipoprotein" evidence="2">
    <location>
        <begin position="25"/>
        <end position="417"/>
    </location>
</feature>
<evidence type="ECO:0008006" key="5">
    <source>
        <dbReference type="Google" id="ProtNLM"/>
    </source>
</evidence>
<feature type="signal peptide" evidence="2">
    <location>
        <begin position="1"/>
        <end position="24"/>
    </location>
</feature>
<feature type="compositionally biased region" description="Low complexity" evidence="1">
    <location>
        <begin position="34"/>
        <end position="45"/>
    </location>
</feature>
<dbReference type="Proteomes" id="UP000760668">
    <property type="component" value="Unassembled WGS sequence"/>
</dbReference>
<reference evidence="3" key="1">
    <citation type="journal article" date="2021" name="PeerJ">
        <title>Extensive microbial diversity within the chicken gut microbiome revealed by metagenomics and culture.</title>
        <authorList>
            <person name="Gilroy R."/>
            <person name="Ravi A."/>
            <person name="Getino M."/>
            <person name="Pursley I."/>
            <person name="Horton D.L."/>
            <person name="Alikhan N.F."/>
            <person name="Baker D."/>
            <person name="Gharbi K."/>
            <person name="Hall N."/>
            <person name="Watson M."/>
            <person name="Adriaenssens E.M."/>
            <person name="Foster-Nyarko E."/>
            <person name="Jarju S."/>
            <person name="Secka A."/>
            <person name="Antonio M."/>
            <person name="Oren A."/>
            <person name="Chaudhuri R.R."/>
            <person name="La Ragione R."/>
            <person name="Hildebrand F."/>
            <person name="Pallen M.J."/>
        </authorList>
    </citation>
    <scope>NUCLEOTIDE SEQUENCE</scope>
    <source>
        <strain evidence="3">CHK179-5677</strain>
    </source>
</reference>
<sequence length="417" mass="45645">MRKRAALLTILLLLLLAGCRTQPAGETGQPEPPASTEAAATPEQTVSPAPTGEPPEESDSPVETAAPAPTESQPPAETSAPDCRALAETLWERYPDSLSNGQWYAMDRRYWFAGYVPGTAVDDQGEGADGSPLSQPDVYFYEDDTGTMAPEDAAAELVNVMLRAADPEGDWMVATQSLLDRDGLLDLCAEHLAAYTGDWEDHNRLKSWFDAWAAEIPGIGTDMWVLHPSYTGGTVAQESGSWFVIMREGNVYRMQRDDAFGIYVRQPETEARIQLTRALEAWGWFNGAPLKTAADARTAEDGGTWYPVEDSRFSTVLDLRMYLKGIFSDEIAEELLSLGIYRDLDGALCCAQNASTAPALTGVSVQVERESGVKLICRLEGTLTWSDGSRPAEAVSAAFPYEKVGERWVFTEFSWTE</sequence>
<reference evidence="3" key="2">
    <citation type="submission" date="2021-09" db="EMBL/GenBank/DDBJ databases">
        <authorList>
            <person name="Gilroy R."/>
        </authorList>
    </citation>
    <scope>NUCLEOTIDE SEQUENCE</scope>
    <source>
        <strain evidence="3">CHK179-5677</strain>
    </source>
</reference>
<dbReference type="AlphaFoldDB" id="A0A921MN24"/>
<dbReference type="EMBL" id="DYUC01000087">
    <property type="protein sequence ID" value="HJG87121.1"/>
    <property type="molecule type" value="Genomic_DNA"/>
</dbReference>
<evidence type="ECO:0000256" key="2">
    <source>
        <dbReference type="SAM" id="SignalP"/>
    </source>
</evidence>
<dbReference type="PROSITE" id="PS51257">
    <property type="entry name" value="PROKAR_LIPOPROTEIN"/>
    <property type="match status" value="1"/>
</dbReference>
<protein>
    <recommendedName>
        <fullName evidence="5">Lipoprotein</fullName>
    </recommendedName>
</protein>
<evidence type="ECO:0000313" key="3">
    <source>
        <dbReference type="EMBL" id="HJG87121.1"/>
    </source>
</evidence>
<comment type="caution">
    <text evidence="3">The sequence shown here is derived from an EMBL/GenBank/DDBJ whole genome shotgun (WGS) entry which is preliminary data.</text>
</comment>